<evidence type="ECO:0000259" key="7">
    <source>
        <dbReference type="PROSITE" id="PS50941"/>
    </source>
</evidence>
<dbReference type="InterPro" id="IPR001579">
    <property type="entry name" value="Glyco_hydro_18_chit_AS"/>
</dbReference>
<dbReference type="SUPFAM" id="SSF57016">
    <property type="entry name" value="Plant lectins/antimicrobial peptides"/>
    <property type="match status" value="1"/>
</dbReference>
<dbReference type="SUPFAM" id="SSF54556">
    <property type="entry name" value="Chitinase insertion domain"/>
    <property type="match status" value="1"/>
</dbReference>
<feature type="domain" description="LysM" evidence="8">
    <location>
        <begin position="86"/>
        <end position="134"/>
    </location>
</feature>
<dbReference type="PANTHER" id="PTHR47700">
    <property type="entry name" value="V CHITINASE, PUTATIVE (AFU_ORTHOLOGUE AFUA_6G13720)-RELATED"/>
    <property type="match status" value="1"/>
</dbReference>
<evidence type="ECO:0000259" key="8">
    <source>
        <dbReference type="PROSITE" id="PS51782"/>
    </source>
</evidence>
<feature type="disulfide bond" evidence="4">
    <location>
        <begin position="166"/>
        <end position="180"/>
    </location>
</feature>
<dbReference type="CDD" id="cd00035">
    <property type="entry name" value="ChtBD1"/>
    <property type="match status" value="1"/>
</dbReference>
<dbReference type="PANTHER" id="PTHR47700:SF2">
    <property type="entry name" value="CHITINASE"/>
    <property type="match status" value="1"/>
</dbReference>
<dbReference type="Proteomes" id="UP000695562">
    <property type="component" value="Unassembled WGS sequence"/>
</dbReference>
<feature type="signal peptide" evidence="6">
    <location>
        <begin position="1"/>
        <end position="21"/>
    </location>
</feature>
<dbReference type="GO" id="GO:0004553">
    <property type="term" value="F:hydrolase activity, hydrolyzing O-glycosyl compounds"/>
    <property type="evidence" value="ECO:0007669"/>
    <property type="project" value="InterPro"/>
</dbReference>
<dbReference type="InterPro" id="IPR017853">
    <property type="entry name" value="GH"/>
</dbReference>
<evidence type="ECO:0000256" key="6">
    <source>
        <dbReference type="SAM" id="SignalP"/>
    </source>
</evidence>
<dbReference type="PROSITE" id="PS50941">
    <property type="entry name" value="CHIT_BIND_I_2"/>
    <property type="match status" value="1"/>
</dbReference>
<name>A0A8J4Q1N0_9MYCE</name>
<dbReference type="AlphaFoldDB" id="A0A8J4Q1N0"/>
<dbReference type="InterPro" id="IPR018371">
    <property type="entry name" value="Chitin-binding_1_CS"/>
</dbReference>
<dbReference type="InterPro" id="IPR036779">
    <property type="entry name" value="LysM_dom_sf"/>
</dbReference>
<dbReference type="InterPro" id="IPR001223">
    <property type="entry name" value="Glyco_hydro18_cat"/>
</dbReference>
<feature type="domain" description="GH18" evidence="9">
    <location>
        <begin position="213"/>
        <end position="554"/>
    </location>
</feature>
<dbReference type="Gene3D" id="3.30.60.10">
    <property type="entry name" value="Endochitinase-like"/>
    <property type="match status" value="1"/>
</dbReference>
<accession>A0A8J4Q1N0</accession>
<evidence type="ECO:0008006" key="12">
    <source>
        <dbReference type="Google" id="ProtNLM"/>
    </source>
</evidence>
<dbReference type="SUPFAM" id="SSF51445">
    <property type="entry name" value="(Trans)glycosidases"/>
    <property type="match status" value="1"/>
</dbReference>
<dbReference type="InterPro" id="IPR029070">
    <property type="entry name" value="Chitinase_insertion_sf"/>
</dbReference>
<dbReference type="Gene3D" id="3.10.50.10">
    <property type="match status" value="1"/>
</dbReference>
<dbReference type="SMART" id="SM00636">
    <property type="entry name" value="Glyco_18"/>
    <property type="match status" value="1"/>
</dbReference>
<dbReference type="InterPro" id="IPR036861">
    <property type="entry name" value="Endochitinase-like_sf"/>
</dbReference>
<dbReference type="EMBL" id="AJWJ01000007">
    <property type="protein sequence ID" value="KAF2078308.1"/>
    <property type="molecule type" value="Genomic_DNA"/>
</dbReference>
<proteinExistence type="predicted"/>
<evidence type="ECO:0000313" key="10">
    <source>
        <dbReference type="EMBL" id="KAF2078308.1"/>
    </source>
</evidence>
<dbReference type="SUPFAM" id="SSF54106">
    <property type="entry name" value="LysM domain"/>
    <property type="match status" value="2"/>
</dbReference>
<dbReference type="SUPFAM" id="SSF56973">
    <property type="entry name" value="Aerolisin/ETX pore-forming domain"/>
    <property type="match status" value="1"/>
</dbReference>
<dbReference type="InterPro" id="IPR001002">
    <property type="entry name" value="Chitin-bd_1"/>
</dbReference>
<dbReference type="Pfam" id="PF01476">
    <property type="entry name" value="LysM"/>
    <property type="match status" value="2"/>
</dbReference>
<evidence type="ECO:0000256" key="2">
    <source>
        <dbReference type="ARBA" id="ARBA00022801"/>
    </source>
</evidence>
<dbReference type="Pfam" id="PF00704">
    <property type="entry name" value="Glyco_hydro_18"/>
    <property type="match status" value="1"/>
</dbReference>
<dbReference type="InterPro" id="IPR018392">
    <property type="entry name" value="LysM"/>
</dbReference>
<dbReference type="Pfam" id="PF00187">
    <property type="entry name" value="Chitin_bind_1"/>
    <property type="match status" value="1"/>
</dbReference>
<protein>
    <recommendedName>
        <fullName evidence="12">Chitinase</fullName>
    </recommendedName>
</protein>
<gene>
    <name evidence="10" type="ORF">CYY_000400</name>
</gene>
<dbReference type="PROSITE" id="PS00026">
    <property type="entry name" value="CHIT_BIND_I_1"/>
    <property type="match status" value="1"/>
</dbReference>
<comment type="caution">
    <text evidence="4">Lacks conserved residue(s) required for the propagation of feature annotation.</text>
</comment>
<dbReference type="CDD" id="cd00118">
    <property type="entry name" value="LysM"/>
    <property type="match status" value="1"/>
</dbReference>
<feature type="chain" id="PRO_5035187257" description="Chitinase" evidence="6">
    <location>
        <begin position="22"/>
        <end position="812"/>
    </location>
</feature>
<dbReference type="PROSITE" id="PS51782">
    <property type="entry name" value="LYSM"/>
    <property type="match status" value="2"/>
</dbReference>
<dbReference type="PROSITE" id="PS51910">
    <property type="entry name" value="GH18_2"/>
    <property type="match status" value="1"/>
</dbReference>
<keyword evidence="2 5" id="KW-0378">Hydrolase</keyword>
<dbReference type="GO" id="GO:0005975">
    <property type="term" value="P:carbohydrate metabolic process"/>
    <property type="evidence" value="ECO:0007669"/>
    <property type="project" value="InterPro"/>
</dbReference>
<feature type="disulfide bond" evidence="4">
    <location>
        <begin position="195"/>
        <end position="199"/>
    </location>
</feature>
<dbReference type="Gene3D" id="3.10.350.10">
    <property type="entry name" value="LysM domain"/>
    <property type="match status" value="2"/>
</dbReference>
<dbReference type="SMART" id="SM00270">
    <property type="entry name" value="ChtBD1"/>
    <property type="match status" value="1"/>
</dbReference>
<dbReference type="GO" id="GO:0008061">
    <property type="term" value="F:chitin binding"/>
    <property type="evidence" value="ECO:0007669"/>
    <property type="project" value="UniProtKB-UniRule"/>
</dbReference>
<keyword evidence="4" id="KW-1015">Disulfide bond</keyword>
<comment type="caution">
    <text evidence="10">The sequence shown here is derived from an EMBL/GenBank/DDBJ whole genome shotgun (WGS) entry which is preliminary data.</text>
</comment>
<feature type="disulfide bond" evidence="4">
    <location>
        <begin position="161"/>
        <end position="173"/>
    </location>
</feature>
<dbReference type="InterPro" id="IPR040927">
    <property type="entry name" value="PF_Monalysin"/>
</dbReference>
<evidence type="ECO:0000256" key="1">
    <source>
        <dbReference type="ARBA" id="ARBA00022669"/>
    </source>
</evidence>
<sequence length="812" mass="90503">MYLLILQIIVIIIISLKGINGTCKSIQVGNGDTCYGLAQKCGLDLNTFYSFNPSFPNGCNFIQVGQSVCCGAGGVAPSQNSDGSCSIYTIKSGDFCFSIAKEKGITVEQLESFNTKVWFWKGCTAIKEGMKICVSPGSSPRPAVDPKAECGPSAKNYNSTCPLNVCCSEFGYCGTTKEFCEKKNSPTNAPGTMGCLSNCETGYQPTSGPPEQFLKIGYYESWASKRDCLNMDISNLDQTLYSHIHYAFGIITPDQKILIEDSTTFEKFKSLKSVKKILSFGGWAFSTEAATVSIFRNSMSPANRARFVQNLVTFANNHNLDGIDIDWEYPGAIDIGGMEGDGDLYVPFLKELKYQLKSKSLSIAAPASYWYLKNFPIKEISQIVDYIVFMTYDLHGSWDSNIPSLGAYLKSHVNLTETMDALRMITKAGVASNKIIMGVGLYGRSFQQTSPDCWGPPCTFSLNPGASPGRCTKTSGYLGLGEIREIKDVRTSFYDTPSDSQIVTYGTNQWIAYQTPSIIRNRIAIAQSMNLGGIVYWAIDLEDTKTHDEINKKTSDTDDDGDGDKVVSIQSVSNKDSINRMFGPWEIKDSKTCEGTQEMDQILQGLPVEPTVFFKKSSKVSNRIYNLENNRLLVKCKAIAGFVLYQDRMLVVDNSTMKRTLSYKKGFTKSTKTSHQVKVGVTGGINEFFKLSLEYTFNYEVTDTTSTETTDTSEITLGKGYYVHYQTAYLMAHEIVSIDDKINFSDQEFQRFFKFNSLGYNVFVVKGRYFFFNAVVRNPSSFFAPEKQSRFAVTEDELRQYLIYGDPDVWLD</sequence>
<reference evidence="10" key="1">
    <citation type="submission" date="2020-01" db="EMBL/GenBank/DDBJ databases">
        <title>Development of genomics and gene disruption for Polysphondylium violaceum indicates a role for the polyketide synthase stlB in stalk morphogenesis.</title>
        <authorList>
            <person name="Narita B."/>
            <person name="Kawabe Y."/>
            <person name="Kin K."/>
            <person name="Saito T."/>
            <person name="Gibbs R."/>
            <person name="Kuspa A."/>
            <person name="Muzny D."/>
            <person name="Queller D."/>
            <person name="Richards S."/>
            <person name="Strassman J."/>
            <person name="Sucgang R."/>
            <person name="Worley K."/>
            <person name="Schaap P."/>
        </authorList>
    </citation>
    <scope>NUCLEOTIDE SEQUENCE</scope>
    <source>
        <strain evidence="10">QSvi11</strain>
    </source>
</reference>
<organism evidence="10 11">
    <name type="scientific">Polysphondylium violaceum</name>
    <dbReference type="NCBI Taxonomy" id="133409"/>
    <lineage>
        <taxon>Eukaryota</taxon>
        <taxon>Amoebozoa</taxon>
        <taxon>Evosea</taxon>
        <taxon>Eumycetozoa</taxon>
        <taxon>Dictyostelia</taxon>
        <taxon>Dictyosteliales</taxon>
        <taxon>Dictyosteliaceae</taxon>
        <taxon>Polysphondylium</taxon>
    </lineage>
</organism>
<evidence type="ECO:0000313" key="11">
    <source>
        <dbReference type="Proteomes" id="UP000695562"/>
    </source>
</evidence>
<keyword evidence="11" id="KW-1185">Reference proteome</keyword>
<dbReference type="SMART" id="SM00257">
    <property type="entry name" value="LysM"/>
    <property type="match status" value="2"/>
</dbReference>
<evidence type="ECO:0000259" key="9">
    <source>
        <dbReference type="PROSITE" id="PS51910"/>
    </source>
</evidence>
<feature type="domain" description="LysM" evidence="8">
    <location>
        <begin position="24"/>
        <end position="70"/>
    </location>
</feature>
<evidence type="ECO:0000256" key="3">
    <source>
        <dbReference type="ARBA" id="ARBA00023295"/>
    </source>
</evidence>
<dbReference type="Pfam" id="PF18063">
    <property type="entry name" value="BB_PF"/>
    <property type="match status" value="1"/>
</dbReference>
<dbReference type="Gene3D" id="3.20.20.80">
    <property type="entry name" value="Glycosidases"/>
    <property type="match status" value="1"/>
</dbReference>
<evidence type="ECO:0000256" key="4">
    <source>
        <dbReference type="PROSITE-ProRule" id="PRU00261"/>
    </source>
</evidence>
<dbReference type="PROSITE" id="PS01095">
    <property type="entry name" value="GH18_1"/>
    <property type="match status" value="1"/>
</dbReference>
<keyword evidence="6" id="KW-0732">Signal</keyword>
<keyword evidence="1 4" id="KW-0147">Chitin-binding</keyword>
<dbReference type="InterPro" id="IPR053214">
    <property type="entry name" value="LysM12-like"/>
</dbReference>
<keyword evidence="3 5" id="KW-0326">Glycosidase</keyword>
<dbReference type="OrthoDB" id="73875at2759"/>
<feature type="domain" description="Chitin-binding type-1" evidence="7">
    <location>
        <begin position="147"/>
        <end position="201"/>
    </location>
</feature>
<evidence type="ECO:0000256" key="5">
    <source>
        <dbReference type="RuleBase" id="RU000489"/>
    </source>
</evidence>
<dbReference type="InterPro" id="IPR011583">
    <property type="entry name" value="Chitinase_II/V-like_cat"/>
</dbReference>